<dbReference type="InterPro" id="IPR036047">
    <property type="entry name" value="F-box-like_dom_sf"/>
</dbReference>
<reference evidence="3" key="1">
    <citation type="journal article" date="2022" name="bioRxiv">
        <title>Genomics of Preaxostyla Flagellates Illuminates Evolutionary Transitions and the Path Towards Mitochondrial Loss.</title>
        <authorList>
            <person name="Novak L.V.F."/>
            <person name="Treitli S.C."/>
            <person name="Pyrih J."/>
            <person name="Halakuc P."/>
            <person name="Pipaliya S.V."/>
            <person name="Vacek V."/>
            <person name="Brzon O."/>
            <person name="Soukal P."/>
            <person name="Eme L."/>
            <person name="Dacks J.B."/>
            <person name="Karnkowska A."/>
            <person name="Elias M."/>
            <person name="Hampl V."/>
        </authorList>
    </citation>
    <scope>NUCLEOTIDE SEQUENCE</scope>
    <source>
        <strain evidence="3">RCP-MX</strain>
    </source>
</reference>
<protein>
    <recommendedName>
        <fullName evidence="5">F-box domain-containing protein</fullName>
    </recommendedName>
</protein>
<feature type="transmembrane region" description="Helical" evidence="2">
    <location>
        <begin position="352"/>
        <end position="378"/>
    </location>
</feature>
<gene>
    <name evidence="3" type="ORF">PAPYR_3107</name>
</gene>
<organism evidence="3 4">
    <name type="scientific">Paratrimastix pyriformis</name>
    <dbReference type="NCBI Taxonomy" id="342808"/>
    <lineage>
        <taxon>Eukaryota</taxon>
        <taxon>Metamonada</taxon>
        <taxon>Preaxostyla</taxon>
        <taxon>Paratrimastigidae</taxon>
        <taxon>Paratrimastix</taxon>
    </lineage>
</organism>
<dbReference type="CDD" id="cd09917">
    <property type="entry name" value="F-box_SF"/>
    <property type="match status" value="1"/>
</dbReference>
<dbReference type="Gene3D" id="1.20.1280.50">
    <property type="match status" value="1"/>
</dbReference>
<feature type="transmembrane region" description="Helical" evidence="2">
    <location>
        <begin position="160"/>
        <end position="180"/>
    </location>
</feature>
<evidence type="ECO:0000256" key="1">
    <source>
        <dbReference type="SAM" id="MobiDB-lite"/>
    </source>
</evidence>
<feature type="transmembrane region" description="Helical" evidence="2">
    <location>
        <begin position="289"/>
        <end position="313"/>
    </location>
</feature>
<feature type="transmembrane region" description="Helical" evidence="2">
    <location>
        <begin position="258"/>
        <end position="277"/>
    </location>
</feature>
<evidence type="ECO:0000313" key="3">
    <source>
        <dbReference type="EMBL" id="KAJ4460493.1"/>
    </source>
</evidence>
<keyword evidence="4" id="KW-1185">Reference proteome</keyword>
<evidence type="ECO:0000256" key="2">
    <source>
        <dbReference type="SAM" id="Phobius"/>
    </source>
</evidence>
<keyword evidence="2" id="KW-1133">Transmembrane helix</keyword>
<feature type="transmembrane region" description="Helical" evidence="2">
    <location>
        <begin position="320"/>
        <end position="340"/>
    </location>
</feature>
<evidence type="ECO:0008006" key="5">
    <source>
        <dbReference type="Google" id="ProtNLM"/>
    </source>
</evidence>
<dbReference type="PANTHER" id="PTHR13568">
    <property type="entry name" value="FAM11A, B PROTEIN"/>
    <property type="match status" value="1"/>
</dbReference>
<proteinExistence type="predicted"/>
<feature type="region of interest" description="Disordered" evidence="1">
    <location>
        <begin position="407"/>
        <end position="427"/>
    </location>
</feature>
<dbReference type="SUPFAM" id="SSF81383">
    <property type="entry name" value="F-box domain"/>
    <property type="match status" value="1"/>
</dbReference>
<comment type="caution">
    <text evidence="3">The sequence shown here is derived from an EMBL/GenBank/DDBJ whole genome shotgun (WGS) entry which is preliminary data.</text>
</comment>
<dbReference type="Pfam" id="PF10269">
    <property type="entry name" value="Tmemb_185A"/>
    <property type="match status" value="1"/>
</dbReference>
<name>A0ABQ8UNU6_9EUKA</name>
<evidence type="ECO:0000313" key="4">
    <source>
        <dbReference type="Proteomes" id="UP001141327"/>
    </source>
</evidence>
<feature type="transmembrane region" description="Helical" evidence="2">
    <location>
        <begin position="221"/>
        <end position="246"/>
    </location>
</feature>
<feature type="transmembrane region" description="Helical" evidence="2">
    <location>
        <begin position="126"/>
        <end position="148"/>
    </location>
</feature>
<feature type="transmembrane region" description="Helical" evidence="2">
    <location>
        <begin position="192"/>
        <end position="215"/>
    </location>
</feature>
<dbReference type="EMBL" id="JAPMOS010000012">
    <property type="protein sequence ID" value="KAJ4460493.1"/>
    <property type="molecule type" value="Genomic_DNA"/>
</dbReference>
<keyword evidence="2" id="KW-0812">Transmembrane</keyword>
<accession>A0ABQ8UNU6</accession>
<dbReference type="PANTHER" id="PTHR13568:SF9">
    <property type="entry name" value="TRANSMEMBRANE PROTEIN 203"/>
    <property type="match status" value="1"/>
</dbReference>
<keyword evidence="2" id="KW-0472">Membrane</keyword>
<dbReference type="InterPro" id="IPR019396">
    <property type="entry name" value="TM_Fragile-X-F-assoc"/>
</dbReference>
<dbReference type="Proteomes" id="UP001141327">
    <property type="component" value="Unassembled WGS sequence"/>
</dbReference>
<sequence length="427" mass="47428">MIGPFPSEIWVNVLKYADISSVKAASRSCRALYHVCNLESLWAVWALRDFEQLKAKFPDKAQIPDPASFDGSKPENWMKATKYGISPLGWKATYQTYHSSETEYAESQRAHGLQARKDALKESTSLGIMTTIPLGGCLLSVIMIILSFQFGGGFSAGHLGFVYSFVPFSVTLVSMAIAWVKIYRNIAMFGGLIYTAFWILPALYADGSITCSYFVVMIPYWIVLGPMALGGLVPFAQVPLFFHDLCHGLGRKELERHLVLLVVTVDCMATFLWLLLVCLRHDESISWPWLWVFAPVWLGCAVTLLASVLAPCVTRTEDPIWMAVAAFFYLVPIAAFSILLGLRYDETITTSYWIVFLPLLVMLGLSLLLALLIFPFICCDAQAEAQRKATARPAEFWRILKERLKKSAPPGAVTPTPGDETADAAPV</sequence>